<sequence length="597" mass="66173">MAPKRRVPAQVQFASEPEMDLSGESQDGHPESPTRRKSKDKQAAKKKAVPRPPQDPPAAIPRPATRATAAKEKLAATAPAAPKKAAATTKSKAKASARPLASIPPPATPKRNARVHKPSARSPARVAPRKKAAQPAKKAPRAPPAANAGRGDLLRRMGLRAQNADEEDDEEELWEDEEDVPVDSDNDRVEDDVDEDMEDAVDDDDGYVSPTDDMLAGGRSDRYRQPRVEERMDEDDDDAFVQPTRGGWRKARRMRVVSYAIRVDRLSLGFLVVGSCTKRAHPLRSSVASVTDVISPVRKKQPAPANWARFVKGYTVDPQMALIPECVKVIVGGGFVQYLPLHMFAPEILAGEAATRLALRPEESILSRVIQPRVPETDMDPQSYMTWSKKALLAFKVLGVPEHIRKMFEDHFDCVQTAEDFLTEWLTWRLYDLRRRALVMGDNPADISTFDSATFRQCQNAVLAEMNLQMRATLDRANRVDRRPVHAASSNAQASTSRGASSSKVVSKAITAKYSRCLSCGSNTHVYEKDTARDDCDTKWLVFDKVRGAWRTPDTRALVCWAYNSVDGCKKDKCRFERLGHRCTLCGGSHGCHDCKA</sequence>
<accession>A0A165CJ85</accession>
<feature type="compositionally biased region" description="Basic residues" evidence="1">
    <location>
        <begin position="35"/>
        <end position="49"/>
    </location>
</feature>
<keyword evidence="3" id="KW-1185">Reference proteome</keyword>
<proteinExistence type="predicted"/>
<dbReference type="InParanoid" id="A0A165CJ85"/>
<dbReference type="Proteomes" id="UP000077266">
    <property type="component" value="Unassembled WGS sequence"/>
</dbReference>
<evidence type="ECO:0000256" key="1">
    <source>
        <dbReference type="SAM" id="MobiDB-lite"/>
    </source>
</evidence>
<organism evidence="2 3">
    <name type="scientific">Exidia glandulosa HHB12029</name>
    <dbReference type="NCBI Taxonomy" id="1314781"/>
    <lineage>
        <taxon>Eukaryota</taxon>
        <taxon>Fungi</taxon>
        <taxon>Dikarya</taxon>
        <taxon>Basidiomycota</taxon>
        <taxon>Agaricomycotina</taxon>
        <taxon>Agaricomycetes</taxon>
        <taxon>Auriculariales</taxon>
        <taxon>Exidiaceae</taxon>
        <taxon>Exidia</taxon>
    </lineage>
</organism>
<protein>
    <submittedName>
        <fullName evidence="2">Uncharacterized protein</fullName>
    </submittedName>
</protein>
<evidence type="ECO:0000313" key="2">
    <source>
        <dbReference type="EMBL" id="KZV82568.1"/>
    </source>
</evidence>
<feature type="compositionally biased region" description="Acidic residues" evidence="1">
    <location>
        <begin position="164"/>
        <end position="206"/>
    </location>
</feature>
<dbReference type="EMBL" id="KV426315">
    <property type="protein sequence ID" value="KZV82568.1"/>
    <property type="molecule type" value="Genomic_DNA"/>
</dbReference>
<dbReference type="AlphaFoldDB" id="A0A165CJ85"/>
<gene>
    <name evidence="2" type="ORF">EXIGLDRAFT_702411</name>
</gene>
<feature type="region of interest" description="Disordered" evidence="1">
    <location>
        <begin position="1"/>
        <end position="219"/>
    </location>
</feature>
<feature type="compositionally biased region" description="Low complexity" evidence="1">
    <location>
        <begin position="75"/>
        <end position="98"/>
    </location>
</feature>
<feature type="compositionally biased region" description="Pro residues" evidence="1">
    <location>
        <begin position="50"/>
        <end position="60"/>
    </location>
</feature>
<evidence type="ECO:0000313" key="3">
    <source>
        <dbReference type="Proteomes" id="UP000077266"/>
    </source>
</evidence>
<name>A0A165CJ85_EXIGL</name>
<reference evidence="2 3" key="1">
    <citation type="journal article" date="2016" name="Mol. Biol. Evol.">
        <title>Comparative Genomics of Early-Diverging Mushroom-Forming Fungi Provides Insights into the Origins of Lignocellulose Decay Capabilities.</title>
        <authorList>
            <person name="Nagy L.G."/>
            <person name="Riley R."/>
            <person name="Tritt A."/>
            <person name="Adam C."/>
            <person name="Daum C."/>
            <person name="Floudas D."/>
            <person name="Sun H."/>
            <person name="Yadav J.S."/>
            <person name="Pangilinan J."/>
            <person name="Larsson K.H."/>
            <person name="Matsuura K."/>
            <person name="Barry K."/>
            <person name="Labutti K."/>
            <person name="Kuo R."/>
            <person name="Ohm R.A."/>
            <person name="Bhattacharya S.S."/>
            <person name="Shirouzu T."/>
            <person name="Yoshinaga Y."/>
            <person name="Martin F.M."/>
            <person name="Grigoriev I.V."/>
            <person name="Hibbett D.S."/>
        </authorList>
    </citation>
    <scope>NUCLEOTIDE SEQUENCE [LARGE SCALE GENOMIC DNA]</scope>
    <source>
        <strain evidence="2 3">HHB12029</strain>
    </source>
</reference>